<organism evidence="1 2">
    <name type="scientific">Georgenia soli</name>
    <dbReference type="NCBI Taxonomy" id="638953"/>
    <lineage>
        <taxon>Bacteria</taxon>
        <taxon>Bacillati</taxon>
        <taxon>Actinomycetota</taxon>
        <taxon>Actinomycetes</taxon>
        <taxon>Micrococcales</taxon>
        <taxon>Bogoriellaceae</taxon>
        <taxon>Georgenia</taxon>
    </lineage>
</organism>
<dbReference type="EMBL" id="PDJI01000004">
    <property type="protein sequence ID" value="PFG40959.1"/>
    <property type="molecule type" value="Genomic_DNA"/>
</dbReference>
<evidence type="ECO:0008006" key="3">
    <source>
        <dbReference type="Google" id="ProtNLM"/>
    </source>
</evidence>
<gene>
    <name evidence="1" type="ORF">ATJ97_3503</name>
</gene>
<dbReference type="RefSeq" id="WP_098485572.1">
    <property type="nucleotide sequence ID" value="NZ_PDJI01000004.1"/>
</dbReference>
<dbReference type="Proteomes" id="UP000222106">
    <property type="component" value="Unassembled WGS sequence"/>
</dbReference>
<comment type="caution">
    <text evidence="1">The sequence shown here is derived from an EMBL/GenBank/DDBJ whole genome shotgun (WGS) entry which is preliminary data.</text>
</comment>
<reference evidence="1 2" key="1">
    <citation type="submission" date="2017-10" db="EMBL/GenBank/DDBJ databases">
        <title>Sequencing the genomes of 1000 actinobacteria strains.</title>
        <authorList>
            <person name="Klenk H.-P."/>
        </authorList>
    </citation>
    <scope>NUCLEOTIDE SEQUENCE [LARGE SCALE GENOMIC DNA]</scope>
    <source>
        <strain evidence="1 2">DSM 21838</strain>
    </source>
</reference>
<dbReference type="AlphaFoldDB" id="A0A2A9ERY1"/>
<protein>
    <recommendedName>
        <fullName evidence="3">PRC-barrel domain protein</fullName>
    </recommendedName>
</protein>
<keyword evidence="2" id="KW-1185">Reference proteome</keyword>
<accession>A0A2A9ERY1</accession>
<dbReference type="OrthoDB" id="3430164at2"/>
<proteinExistence type="predicted"/>
<evidence type="ECO:0000313" key="2">
    <source>
        <dbReference type="Proteomes" id="UP000222106"/>
    </source>
</evidence>
<sequence length="108" mass="11866">MLLTDLIGLPVTADGRRVGYVNDVRLVLDGPPDGHLAKPRLHGLVVSPGRRGSFLGYERVDVDRPRLINSFLARRHAGSVLVLWPDVSAVDPDGVRLLTGYQAYDPRL</sequence>
<evidence type="ECO:0000313" key="1">
    <source>
        <dbReference type="EMBL" id="PFG40959.1"/>
    </source>
</evidence>
<name>A0A2A9ERY1_9MICO</name>